<name>A0A1V9YMS2_ACHHY</name>
<evidence type="ECO:0000313" key="4">
    <source>
        <dbReference type="Proteomes" id="UP000243579"/>
    </source>
</evidence>
<organism evidence="3 4">
    <name type="scientific">Achlya hypogyna</name>
    <name type="common">Oomycete</name>
    <name type="synonym">Protoachlya hypogyna</name>
    <dbReference type="NCBI Taxonomy" id="1202772"/>
    <lineage>
        <taxon>Eukaryota</taxon>
        <taxon>Sar</taxon>
        <taxon>Stramenopiles</taxon>
        <taxon>Oomycota</taxon>
        <taxon>Saprolegniomycetes</taxon>
        <taxon>Saprolegniales</taxon>
        <taxon>Achlyaceae</taxon>
        <taxon>Achlya</taxon>
    </lineage>
</organism>
<gene>
    <name evidence="3" type="ORF">ACHHYP_09635</name>
</gene>
<dbReference type="Proteomes" id="UP000243579">
    <property type="component" value="Unassembled WGS sequence"/>
</dbReference>
<feature type="region of interest" description="Disordered" evidence="1">
    <location>
        <begin position="319"/>
        <end position="352"/>
    </location>
</feature>
<proteinExistence type="predicted"/>
<feature type="domain" description="TORTIFOLIA1/SINE1-2 N-terminal" evidence="2">
    <location>
        <begin position="14"/>
        <end position="293"/>
    </location>
</feature>
<dbReference type="PANTHER" id="PTHR31355:SF7">
    <property type="entry name" value="MICROTUBULE-ASSOCIATED PROTEIN TORTIFOLIA1"/>
    <property type="match status" value="1"/>
</dbReference>
<dbReference type="GO" id="GO:0005874">
    <property type="term" value="C:microtubule"/>
    <property type="evidence" value="ECO:0007669"/>
    <property type="project" value="InterPro"/>
</dbReference>
<reference evidence="3 4" key="1">
    <citation type="journal article" date="2014" name="Genome Biol. Evol.">
        <title>The secreted proteins of Achlya hypogyna and Thraustotheca clavata identify the ancestral oomycete secretome and reveal gene acquisitions by horizontal gene transfer.</title>
        <authorList>
            <person name="Misner I."/>
            <person name="Blouin N."/>
            <person name="Leonard G."/>
            <person name="Richards T.A."/>
            <person name="Lane C.E."/>
        </authorList>
    </citation>
    <scope>NUCLEOTIDE SEQUENCE [LARGE SCALE GENOMIC DNA]</scope>
    <source>
        <strain evidence="3 4">ATCC 48635</strain>
    </source>
</reference>
<keyword evidence="4" id="KW-1185">Reference proteome</keyword>
<feature type="compositionally biased region" description="Polar residues" evidence="1">
    <location>
        <begin position="332"/>
        <end position="348"/>
    </location>
</feature>
<evidence type="ECO:0000259" key="2">
    <source>
        <dbReference type="Pfam" id="PF24714"/>
    </source>
</evidence>
<dbReference type="OrthoDB" id="64334at2759"/>
<protein>
    <recommendedName>
        <fullName evidence="2">TORTIFOLIA1/SINE1-2 N-terminal domain-containing protein</fullName>
    </recommendedName>
</protein>
<dbReference type="InterPro" id="IPR033337">
    <property type="entry name" value="TORTIFOLIA1/SINE1-2"/>
</dbReference>
<dbReference type="GO" id="GO:0008017">
    <property type="term" value="F:microtubule binding"/>
    <property type="evidence" value="ECO:0007669"/>
    <property type="project" value="InterPro"/>
</dbReference>
<evidence type="ECO:0000313" key="3">
    <source>
        <dbReference type="EMBL" id="OQR87018.1"/>
    </source>
</evidence>
<dbReference type="SUPFAM" id="SSF48371">
    <property type="entry name" value="ARM repeat"/>
    <property type="match status" value="1"/>
</dbReference>
<dbReference type="PANTHER" id="PTHR31355">
    <property type="entry name" value="MICROTUBULE-ASSOCIATED PROTEIN TORTIFOLIA1"/>
    <property type="match status" value="1"/>
</dbReference>
<dbReference type="InterPro" id="IPR016024">
    <property type="entry name" value="ARM-type_fold"/>
</dbReference>
<dbReference type="InterPro" id="IPR011989">
    <property type="entry name" value="ARM-like"/>
</dbReference>
<comment type="caution">
    <text evidence="3">The sequence shown here is derived from an EMBL/GenBank/DDBJ whole genome shotgun (WGS) entry which is preliminary data.</text>
</comment>
<dbReference type="Pfam" id="PF24714">
    <property type="entry name" value="TOR1L1_N"/>
    <property type="match status" value="1"/>
</dbReference>
<dbReference type="EMBL" id="JNBR01001471">
    <property type="protein sequence ID" value="OQR87018.1"/>
    <property type="molecule type" value="Genomic_DNA"/>
</dbReference>
<sequence>METKTQLKELDDWVSKLGDRDTEKQAFVALAGAITQLPANLVQPLFLRMERPLDPNMMSTRENIVLLIEILCKAQPVGCAALKRRITKYLMHRLRDKRAKVTEACVGASSALALHVLPLLPALDVDKMLDLFWKEANVHNDGAARCVGALLHPVTTDTDALAAHAERVRPYLITFLPLVVTRFHSKVYASYSSTFHVLHRIALLVKEVPGTMDVAAALAEHMPTIVSAVQDVLVAGTRDDWLNRKRGLDLLHGLLVAFPHHRATTDLKDQIMRIADRGRSDYASPVRESAVALVAHLGPLPRTSGLGAAATDATYAALHPPRASSPEPRGSQWRTQSPTQRSPVTSPRATRVGTPYVQQLAPVGSSNQTSQEFADNVRLAMEEGDIELALRIALVSEDSGLLGKVLAFAQPSVQFFKSTTLNALCAAFLDFRFVPEKAPMTFPWISCLLMHDGLVQSVDPRILKELEAMLYELTVLTGKDGLNAARLHDTLASRPTV</sequence>
<dbReference type="Gene3D" id="1.25.10.10">
    <property type="entry name" value="Leucine-rich Repeat Variant"/>
    <property type="match status" value="1"/>
</dbReference>
<dbReference type="InterPro" id="IPR057600">
    <property type="entry name" value="TORTIFOLIA1/SINE1-2_N"/>
</dbReference>
<evidence type="ECO:0000256" key="1">
    <source>
        <dbReference type="SAM" id="MobiDB-lite"/>
    </source>
</evidence>
<dbReference type="AlphaFoldDB" id="A0A1V9YMS2"/>
<accession>A0A1V9YMS2</accession>